<protein>
    <recommendedName>
        <fullName evidence="4">UBX domain-containing protein</fullName>
    </recommendedName>
</protein>
<feature type="domain" description="UBX" evidence="4">
    <location>
        <begin position="310"/>
        <end position="389"/>
    </location>
</feature>
<dbReference type="GO" id="GO:0043130">
    <property type="term" value="F:ubiquitin binding"/>
    <property type="evidence" value="ECO:0007669"/>
    <property type="project" value="TreeGrafter"/>
</dbReference>
<evidence type="ECO:0000259" key="4">
    <source>
        <dbReference type="PROSITE" id="PS50033"/>
    </source>
</evidence>
<dbReference type="Pfam" id="PF00789">
    <property type="entry name" value="UBX"/>
    <property type="match status" value="1"/>
</dbReference>
<dbReference type="InterPro" id="IPR029071">
    <property type="entry name" value="Ubiquitin-like_domsf"/>
</dbReference>
<dbReference type="EMBL" id="HBGY01027817">
    <property type="protein sequence ID" value="CAD9602625.1"/>
    <property type="molecule type" value="Transcribed_RNA"/>
</dbReference>
<dbReference type="AlphaFoldDB" id="A0A7S2LE02"/>
<dbReference type="PANTHER" id="PTHR23322:SF1">
    <property type="entry name" value="FAS-ASSOCIATED FACTOR 2"/>
    <property type="match status" value="1"/>
</dbReference>
<dbReference type="InterPro" id="IPR036249">
    <property type="entry name" value="Thioredoxin-like_sf"/>
</dbReference>
<reference evidence="5" key="1">
    <citation type="submission" date="2021-01" db="EMBL/GenBank/DDBJ databases">
        <authorList>
            <person name="Corre E."/>
            <person name="Pelletier E."/>
            <person name="Niang G."/>
            <person name="Scheremetjew M."/>
            <person name="Finn R."/>
            <person name="Kale V."/>
            <person name="Holt S."/>
            <person name="Cochrane G."/>
            <person name="Meng A."/>
            <person name="Brown T."/>
            <person name="Cohen L."/>
        </authorList>
    </citation>
    <scope>NUCLEOTIDE SEQUENCE</scope>
    <source>
        <strain evidence="5">B650</strain>
    </source>
</reference>
<dbReference type="SMART" id="SM00166">
    <property type="entry name" value="UBX"/>
    <property type="match status" value="1"/>
</dbReference>
<dbReference type="SUPFAM" id="SSF54236">
    <property type="entry name" value="Ubiquitin-like"/>
    <property type="match status" value="1"/>
</dbReference>
<organism evidence="5">
    <name type="scientific">Leptocylindrus danicus</name>
    <dbReference type="NCBI Taxonomy" id="163516"/>
    <lineage>
        <taxon>Eukaryota</taxon>
        <taxon>Sar</taxon>
        <taxon>Stramenopiles</taxon>
        <taxon>Ochrophyta</taxon>
        <taxon>Bacillariophyta</taxon>
        <taxon>Coscinodiscophyceae</taxon>
        <taxon>Chaetocerotophycidae</taxon>
        <taxon>Leptocylindrales</taxon>
        <taxon>Leptocylindraceae</taxon>
        <taxon>Leptocylindrus</taxon>
    </lineage>
</organism>
<feature type="coiled-coil region" evidence="2">
    <location>
        <begin position="228"/>
        <end position="298"/>
    </location>
</feature>
<keyword evidence="1 2" id="KW-0175">Coiled coil</keyword>
<dbReference type="CDD" id="cd01767">
    <property type="entry name" value="UBX"/>
    <property type="match status" value="1"/>
</dbReference>
<dbReference type="Gene3D" id="3.10.20.90">
    <property type="entry name" value="Phosphatidylinositol 3-kinase Catalytic Subunit, Chain A, domain 1"/>
    <property type="match status" value="1"/>
</dbReference>
<dbReference type="PANTHER" id="PTHR23322">
    <property type="entry name" value="FAS-ASSOCIATED PROTEIN"/>
    <property type="match status" value="1"/>
</dbReference>
<dbReference type="SUPFAM" id="SSF52833">
    <property type="entry name" value="Thioredoxin-like"/>
    <property type="match status" value="1"/>
</dbReference>
<dbReference type="InterPro" id="IPR006577">
    <property type="entry name" value="UAS"/>
</dbReference>
<dbReference type="InterPro" id="IPR050730">
    <property type="entry name" value="UBX_domain-protein"/>
</dbReference>
<dbReference type="GO" id="GO:0036503">
    <property type="term" value="P:ERAD pathway"/>
    <property type="evidence" value="ECO:0007669"/>
    <property type="project" value="TreeGrafter"/>
</dbReference>
<accession>A0A7S2LE02</accession>
<gene>
    <name evidence="5" type="ORF">LDAN0321_LOCUS17204</name>
</gene>
<keyword evidence="3" id="KW-0732">Signal</keyword>
<dbReference type="Gene3D" id="3.40.30.10">
    <property type="entry name" value="Glutaredoxin"/>
    <property type="match status" value="1"/>
</dbReference>
<proteinExistence type="predicted"/>
<dbReference type="InterPro" id="IPR001012">
    <property type="entry name" value="UBX_dom"/>
</dbReference>
<evidence type="ECO:0000313" key="5">
    <source>
        <dbReference type="EMBL" id="CAD9602625.1"/>
    </source>
</evidence>
<dbReference type="GO" id="GO:0005783">
    <property type="term" value="C:endoplasmic reticulum"/>
    <property type="evidence" value="ECO:0007669"/>
    <property type="project" value="TreeGrafter"/>
</dbReference>
<evidence type="ECO:0000256" key="3">
    <source>
        <dbReference type="SAM" id="SignalP"/>
    </source>
</evidence>
<sequence length="394" mass="44296">MLEQITRITIRFITLLLKILVSPLGQISKILFPPGEFDDARKSGDRAARAFCSEIIQPQIAQAVTVQGANVNNVDNADTSNPFEASSYASAVASAHRNHKLLMVYLHSPHHPNARHFVRDCLGDARVLNFLNSADSNLMCWGGSIHAADGASVVQGLKVCQFPFVALLSCQRGVRTAEVLFRMEGLGSRSHADANLARRAALTSNEIPFHATDFLAVLSAHVLHYQTIIEEANARRRLREEEAALRAEQDREFQETLAADRRREEERLEQERLERERIVEEEEKARLEEAQRQSMLDQARQLVPEEPQTGTPGVARLRLFLPSGSRVDRRFQATDRIAVIRAFIQIYFHEKEIAIQNFELASNYPKKILDDDDASIEEALGALQAVIMVRDLDA</sequence>
<dbReference type="SMART" id="SM00594">
    <property type="entry name" value="UAS"/>
    <property type="match status" value="1"/>
</dbReference>
<feature type="chain" id="PRO_5031488577" description="UBX domain-containing protein" evidence="3">
    <location>
        <begin position="28"/>
        <end position="394"/>
    </location>
</feature>
<dbReference type="PROSITE" id="PS50033">
    <property type="entry name" value="UBX"/>
    <property type="match status" value="1"/>
</dbReference>
<evidence type="ECO:0000256" key="2">
    <source>
        <dbReference type="SAM" id="Coils"/>
    </source>
</evidence>
<feature type="signal peptide" evidence="3">
    <location>
        <begin position="1"/>
        <end position="27"/>
    </location>
</feature>
<name>A0A7S2LE02_9STRA</name>
<evidence type="ECO:0000256" key="1">
    <source>
        <dbReference type="ARBA" id="ARBA00023054"/>
    </source>
</evidence>